<comment type="caution">
    <text evidence="1">The sequence shown here is derived from an EMBL/GenBank/DDBJ whole genome shotgun (WGS) entry which is preliminary data.</text>
</comment>
<name>A0ABD2X920_9HYME</name>
<protein>
    <submittedName>
        <fullName evidence="1">Uncharacterized protein</fullName>
    </submittedName>
</protein>
<dbReference type="Proteomes" id="UP001627154">
    <property type="component" value="Unassembled WGS sequence"/>
</dbReference>
<proteinExistence type="predicted"/>
<evidence type="ECO:0000313" key="2">
    <source>
        <dbReference type="Proteomes" id="UP001627154"/>
    </source>
</evidence>
<dbReference type="AlphaFoldDB" id="A0ABD2X920"/>
<keyword evidence="2" id="KW-1185">Reference proteome</keyword>
<sequence>MARTGIVTYRVMHAGRVEACNKLYTSRAELPFVMCIELIFSQGPRPREHAERPPLLWQWQQQPLPPAAEPAALPPRACRRAVTIKHIKAYAASN</sequence>
<accession>A0ABD2X920</accession>
<evidence type="ECO:0000313" key="1">
    <source>
        <dbReference type="EMBL" id="KAL3401626.1"/>
    </source>
</evidence>
<organism evidence="1 2">
    <name type="scientific">Trichogramma kaykai</name>
    <dbReference type="NCBI Taxonomy" id="54128"/>
    <lineage>
        <taxon>Eukaryota</taxon>
        <taxon>Metazoa</taxon>
        <taxon>Ecdysozoa</taxon>
        <taxon>Arthropoda</taxon>
        <taxon>Hexapoda</taxon>
        <taxon>Insecta</taxon>
        <taxon>Pterygota</taxon>
        <taxon>Neoptera</taxon>
        <taxon>Endopterygota</taxon>
        <taxon>Hymenoptera</taxon>
        <taxon>Apocrita</taxon>
        <taxon>Proctotrupomorpha</taxon>
        <taxon>Chalcidoidea</taxon>
        <taxon>Trichogrammatidae</taxon>
        <taxon>Trichogramma</taxon>
    </lineage>
</organism>
<reference evidence="1 2" key="1">
    <citation type="journal article" date="2024" name="bioRxiv">
        <title>A reference genome for Trichogramma kaykai: A tiny desert-dwelling parasitoid wasp with competing sex-ratio distorters.</title>
        <authorList>
            <person name="Culotta J."/>
            <person name="Lindsey A.R."/>
        </authorList>
    </citation>
    <scope>NUCLEOTIDE SEQUENCE [LARGE SCALE GENOMIC DNA]</scope>
    <source>
        <strain evidence="1 2">KSX58</strain>
    </source>
</reference>
<gene>
    <name evidence="1" type="ORF">TKK_005432</name>
</gene>
<dbReference type="EMBL" id="JBJJXI010000045">
    <property type="protein sequence ID" value="KAL3401626.1"/>
    <property type="molecule type" value="Genomic_DNA"/>
</dbReference>